<feature type="compositionally biased region" description="Polar residues" evidence="1">
    <location>
        <begin position="1"/>
        <end position="11"/>
    </location>
</feature>
<feature type="compositionally biased region" description="Polar residues" evidence="1">
    <location>
        <begin position="394"/>
        <end position="433"/>
    </location>
</feature>
<dbReference type="SUPFAM" id="SSF50729">
    <property type="entry name" value="PH domain-like"/>
    <property type="match status" value="2"/>
</dbReference>
<evidence type="ECO:0000313" key="4">
    <source>
        <dbReference type="Proteomes" id="UP000800200"/>
    </source>
</evidence>
<evidence type="ECO:0000256" key="1">
    <source>
        <dbReference type="SAM" id="MobiDB-lite"/>
    </source>
</evidence>
<dbReference type="Gene3D" id="2.30.29.30">
    <property type="entry name" value="Pleckstrin-homology domain (PH domain)/Phosphotyrosine-binding domain (PTB)"/>
    <property type="match status" value="2"/>
</dbReference>
<feature type="domain" description="PH" evidence="2">
    <location>
        <begin position="64"/>
        <end position="161"/>
    </location>
</feature>
<organism evidence="3 4">
    <name type="scientific">Zopfia rhizophila CBS 207.26</name>
    <dbReference type="NCBI Taxonomy" id="1314779"/>
    <lineage>
        <taxon>Eukaryota</taxon>
        <taxon>Fungi</taxon>
        <taxon>Dikarya</taxon>
        <taxon>Ascomycota</taxon>
        <taxon>Pezizomycotina</taxon>
        <taxon>Dothideomycetes</taxon>
        <taxon>Dothideomycetes incertae sedis</taxon>
        <taxon>Zopfiaceae</taxon>
        <taxon>Zopfia</taxon>
    </lineage>
</organism>
<proteinExistence type="predicted"/>
<protein>
    <submittedName>
        <fullName evidence="3">PH domain-like protein</fullName>
    </submittedName>
</protein>
<feature type="compositionally biased region" description="Low complexity" evidence="1">
    <location>
        <begin position="195"/>
        <end position="212"/>
    </location>
</feature>
<evidence type="ECO:0000313" key="3">
    <source>
        <dbReference type="EMBL" id="KAF2189048.1"/>
    </source>
</evidence>
<dbReference type="FunFam" id="2.30.29.30:FF:000286">
    <property type="entry name" value="PH-protein kinase domain containing protein"/>
    <property type="match status" value="1"/>
</dbReference>
<dbReference type="Proteomes" id="UP000800200">
    <property type="component" value="Unassembled WGS sequence"/>
</dbReference>
<accession>A0A6A6EEJ7</accession>
<dbReference type="PANTHER" id="PTHR14336">
    <property type="entry name" value="TANDEM PH DOMAIN CONTAINING PROTEIN"/>
    <property type="match status" value="1"/>
</dbReference>
<feature type="domain" description="PH" evidence="2">
    <location>
        <begin position="278"/>
        <end position="377"/>
    </location>
</feature>
<dbReference type="InterPro" id="IPR011993">
    <property type="entry name" value="PH-like_dom_sf"/>
</dbReference>
<dbReference type="PROSITE" id="PS50003">
    <property type="entry name" value="PH_DOMAIN"/>
    <property type="match status" value="2"/>
</dbReference>
<evidence type="ECO:0000259" key="2">
    <source>
        <dbReference type="PROSITE" id="PS50003"/>
    </source>
</evidence>
<dbReference type="InterPro" id="IPR051707">
    <property type="entry name" value="PI-Interact_SigTrans_Reg"/>
</dbReference>
<feature type="region of interest" description="Disordered" evidence="1">
    <location>
        <begin position="192"/>
        <end position="270"/>
    </location>
</feature>
<name>A0A6A6EEJ7_9PEZI</name>
<feature type="region of interest" description="Disordered" evidence="1">
    <location>
        <begin position="393"/>
        <end position="433"/>
    </location>
</feature>
<dbReference type="AlphaFoldDB" id="A0A6A6EEJ7"/>
<dbReference type="CDD" id="cd13299">
    <property type="entry name" value="PH2_PH_fungal"/>
    <property type="match status" value="1"/>
</dbReference>
<gene>
    <name evidence="3" type="ORF">K469DRAFT_75645</name>
</gene>
<dbReference type="CDD" id="cd13298">
    <property type="entry name" value="PH1_PH_fungal"/>
    <property type="match status" value="1"/>
</dbReference>
<feature type="region of interest" description="Disordered" evidence="1">
    <location>
        <begin position="1"/>
        <end position="23"/>
    </location>
</feature>
<dbReference type="EMBL" id="ML994622">
    <property type="protein sequence ID" value="KAF2189048.1"/>
    <property type="molecule type" value="Genomic_DNA"/>
</dbReference>
<reference evidence="3" key="1">
    <citation type="journal article" date="2020" name="Stud. Mycol.">
        <title>101 Dothideomycetes genomes: a test case for predicting lifestyles and emergence of pathogens.</title>
        <authorList>
            <person name="Haridas S."/>
            <person name="Albert R."/>
            <person name="Binder M."/>
            <person name="Bloem J."/>
            <person name="Labutti K."/>
            <person name="Salamov A."/>
            <person name="Andreopoulos B."/>
            <person name="Baker S."/>
            <person name="Barry K."/>
            <person name="Bills G."/>
            <person name="Bluhm B."/>
            <person name="Cannon C."/>
            <person name="Castanera R."/>
            <person name="Culley D."/>
            <person name="Daum C."/>
            <person name="Ezra D."/>
            <person name="Gonzalez J."/>
            <person name="Henrissat B."/>
            <person name="Kuo A."/>
            <person name="Liang C."/>
            <person name="Lipzen A."/>
            <person name="Lutzoni F."/>
            <person name="Magnuson J."/>
            <person name="Mondo S."/>
            <person name="Nolan M."/>
            <person name="Ohm R."/>
            <person name="Pangilinan J."/>
            <person name="Park H.-J."/>
            <person name="Ramirez L."/>
            <person name="Alfaro M."/>
            <person name="Sun H."/>
            <person name="Tritt A."/>
            <person name="Yoshinaga Y."/>
            <person name="Zwiers L.-H."/>
            <person name="Turgeon B."/>
            <person name="Goodwin S."/>
            <person name="Spatafora J."/>
            <person name="Crous P."/>
            <person name="Grigoriev I."/>
        </authorList>
    </citation>
    <scope>NUCLEOTIDE SEQUENCE</scope>
    <source>
        <strain evidence="3">CBS 207.26</strain>
    </source>
</reference>
<dbReference type="InterPro" id="IPR001849">
    <property type="entry name" value="PH_domain"/>
</dbReference>
<dbReference type="OrthoDB" id="2157866at2759"/>
<sequence>MASTMAENVPQTAPKPIPLRPQAPTAMKITTPQPQPRLEMIKNNHANLSILSPVNQNGSFEFDRVIKSGTVVKRTRKTKTWKPIYLVLRPNLLSIYKDKDETKLRHQINLSEVTAVARQKDPKKKMDHVFGLFSPSRNYHLGAPNEKDAQEWVELIRSEARIDEEEEEMILMSPSGNKNTFTGFDRLAKREHLGSSSSEAEPRPSSSVAPEAMHSARRPSHTVNYSGNEYGSFSDFSDTGGGAQPPFQDSSISLPRPSQQNGNVSQVSNIGATPDNERVIYHGWLYVLKSKRGVRQWKKLWVVLRPKTLGLYKNEEEYSANLIIPFSSIINAVEIDPVSKSKQYCMQIISEEKNFRFCAPDENSLAKWLGAFKSLLVKRKEVENQLAVAASNPVLPQQATASKPSTANPQHPAQKTAAATSNNAQPQQLQNPK</sequence>
<dbReference type="Pfam" id="PF00169">
    <property type="entry name" value="PH"/>
    <property type="match status" value="2"/>
</dbReference>
<keyword evidence="4" id="KW-1185">Reference proteome</keyword>
<feature type="compositionally biased region" description="Polar residues" evidence="1">
    <location>
        <begin position="247"/>
        <end position="270"/>
    </location>
</feature>
<dbReference type="SMART" id="SM00233">
    <property type="entry name" value="PH"/>
    <property type="match status" value="2"/>
</dbReference>